<accession>A0A2N6SWL3</accession>
<dbReference type="GO" id="GO:0005886">
    <property type="term" value="C:plasma membrane"/>
    <property type="evidence" value="ECO:0007669"/>
    <property type="project" value="UniProtKB-SubCell"/>
</dbReference>
<gene>
    <name evidence="9" type="ORF">CJ204_10965</name>
</gene>
<dbReference type="RefSeq" id="WP_102214255.1">
    <property type="nucleotide sequence ID" value="NZ_PNHF01000028.1"/>
</dbReference>
<feature type="compositionally biased region" description="Polar residues" evidence="7">
    <location>
        <begin position="23"/>
        <end position="36"/>
    </location>
</feature>
<evidence type="ECO:0000313" key="9">
    <source>
        <dbReference type="EMBL" id="PMC61467.1"/>
    </source>
</evidence>
<evidence type="ECO:0000256" key="6">
    <source>
        <dbReference type="ARBA" id="ARBA00023136"/>
    </source>
</evidence>
<evidence type="ECO:0000256" key="1">
    <source>
        <dbReference type="ARBA" id="ARBA00004236"/>
    </source>
</evidence>
<reference evidence="9 10" key="1">
    <citation type="submission" date="2017-09" db="EMBL/GenBank/DDBJ databases">
        <title>Bacterial strain isolated from the female urinary microbiota.</title>
        <authorList>
            <person name="Thomas-White K."/>
            <person name="Kumar N."/>
            <person name="Forster S."/>
            <person name="Putonti C."/>
            <person name="Lawley T."/>
            <person name="Wolfe A.J."/>
        </authorList>
    </citation>
    <scope>NUCLEOTIDE SEQUENCE [LARGE SCALE GENOMIC DNA]</scope>
    <source>
        <strain evidence="9 10">UMB0908</strain>
    </source>
</reference>
<evidence type="ECO:0000256" key="2">
    <source>
        <dbReference type="ARBA" id="ARBA00007531"/>
    </source>
</evidence>
<dbReference type="EMBL" id="PNHF01000028">
    <property type="protein sequence ID" value="PMC61467.1"/>
    <property type="molecule type" value="Genomic_DNA"/>
</dbReference>
<evidence type="ECO:0008006" key="11">
    <source>
        <dbReference type="Google" id="ProtNLM"/>
    </source>
</evidence>
<feature type="transmembrane region" description="Helical" evidence="8">
    <location>
        <begin position="68"/>
        <end position="89"/>
    </location>
</feature>
<name>A0A2N6SWL3_9CORY</name>
<evidence type="ECO:0000256" key="3">
    <source>
        <dbReference type="ARBA" id="ARBA00022475"/>
    </source>
</evidence>
<comment type="similarity">
    <text evidence="2">Belongs to the MmpS family.</text>
</comment>
<dbReference type="Proteomes" id="UP000235363">
    <property type="component" value="Unassembled WGS sequence"/>
</dbReference>
<feature type="compositionally biased region" description="Basic and acidic residues" evidence="7">
    <location>
        <begin position="1"/>
        <end position="15"/>
    </location>
</feature>
<feature type="region of interest" description="Disordered" evidence="7">
    <location>
        <begin position="1"/>
        <end position="45"/>
    </location>
</feature>
<dbReference type="Gene3D" id="2.60.40.2880">
    <property type="entry name" value="MmpS1-5, C-terminal soluble domain"/>
    <property type="match status" value="1"/>
</dbReference>
<dbReference type="InterPro" id="IPR008693">
    <property type="entry name" value="MmpS"/>
</dbReference>
<dbReference type="AlphaFoldDB" id="A0A2N6SWL3"/>
<comment type="subcellular location">
    <subcellularLocation>
        <location evidence="1">Cell membrane</location>
    </subcellularLocation>
</comment>
<evidence type="ECO:0000313" key="10">
    <source>
        <dbReference type="Proteomes" id="UP000235363"/>
    </source>
</evidence>
<dbReference type="InterPro" id="IPR038468">
    <property type="entry name" value="MmpS_C"/>
</dbReference>
<keyword evidence="4 8" id="KW-0812">Transmembrane</keyword>
<keyword evidence="5 8" id="KW-1133">Transmembrane helix</keyword>
<sequence length="201" mass="20945">MSNPNHDPHEPHEYHASGMSGPRQGNTPPNYGNPQNAGPYGGQPGLHGQPQVVYVQEQKKPLYKRPGCLIPLILAILALLIAGGCMAMLGGAANEVDKQLNAEHTITYAIEGDATDATVTYNVDETNTAQDSGVAAGWSKEVTVKGIFGGYISATNGLYDTGSITCKIMANGKTLSENTASGEFASASCSVDSTAIADAFE</sequence>
<evidence type="ECO:0000256" key="5">
    <source>
        <dbReference type="ARBA" id="ARBA00022989"/>
    </source>
</evidence>
<protein>
    <recommendedName>
        <fullName evidence="11">MmpS family membrane protein</fullName>
    </recommendedName>
</protein>
<keyword evidence="6 8" id="KW-0472">Membrane</keyword>
<evidence type="ECO:0000256" key="7">
    <source>
        <dbReference type="SAM" id="MobiDB-lite"/>
    </source>
</evidence>
<proteinExistence type="inferred from homology"/>
<evidence type="ECO:0000256" key="8">
    <source>
        <dbReference type="SAM" id="Phobius"/>
    </source>
</evidence>
<organism evidence="9 10">
    <name type="scientific">Corynebacterium xerosis</name>
    <dbReference type="NCBI Taxonomy" id="1725"/>
    <lineage>
        <taxon>Bacteria</taxon>
        <taxon>Bacillati</taxon>
        <taxon>Actinomycetota</taxon>
        <taxon>Actinomycetes</taxon>
        <taxon>Mycobacteriales</taxon>
        <taxon>Corynebacteriaceae</taxon>
        <taxon>Corynebacterium</taxon>
    </lineage>
</organism>
<evidence type="ECO:0000256" key="4">
    <source>
        <dbReference type="ARBA" id="ARBA00022692"/>
    </source>
</evidence>
<dbReference type="Pfam" id="PF05423">
    <property type="entry name" value="Mycobact_memb"/>
    <property type="match status" value="1"/>
</dbReference>
<comment type="caution">
    <text evidence="9">The sequence shown here is derived from an EMBL/GenBank/DDBJ whole genome shotgun (WGS) entry which is preliminary data.</text>
</comment>
<keyword evidence="3" id="KW-1003">Cell membrane</keyword>